<dbReference type="RefSeq" id="XP_058332841.1">
    <property type="nucleotide sequence ID" value="XM_058473838.1"/>
</dbReference>
<proteinExistence type="predicted"/>
<dbReference type="Proteomes" id="UP001150941">
    <property type="component" value="Unassembled WGS sequence"/>
</dbReference>
<reference evidence="1" key="2">
    <citation type="journal article" date="2023" name="IMA Fungus">
        <title>Comparative genomic study of the Penicillium genus elucidates a diverse pangenome and 15 lateral gene transfer events.</title>
        <authorList>
            <person name="Petersen C."/>
            <person name="Sorensen T."/>
            <person name="Nielsen M.R."/>
            <person name="Sondergaard T.E."/>
            <person name="Sorensen J.L."/>
            <person name="Fitzpatrick D.A."/>
            <person name="Frisvad J.C."/>
            <person name="Nielsen K.L."/>
        </authorList>
    </citation>
    <scope>NUCLEOTIDE SEQUENCE</scope>
    <source>
        <strain evidence="1">IBT 19713</strain>
    </source>
</reference>
<protein>
    <submittedName>
        <fullName evidence="1">Uncharacterized protein</fullName>
    </submittedName>
</protein>
<evidence type="ECO:0000313" key="2">
    <source>
        <dbReference type="Proteomes" id="UP001150941"/>
    </source>
</evidence>
<sequence length="273" mass="31235">MDGPTQSGSIQEELSILEDVFFVKYACEEDHNARKRDLANKLQPLLGDSTDSTLLLCFGVPDKCHIVPVSIPDPTDEVAIWRQLRQTKASYQGWWRRIFNFGIISHISIVKVCHEVMNFSHSWPDKSPQIYIGGVAKGTNNPRSAVKFIGKYTKEDLQLDIDRAERIIQNYEAQEWPCGYNSLTGRTECFQDCISQMIDVDCPERRKFEAERQLQNLKTLSLMSLAFEDPDLASLNDFLQDKSVIYGHRSVHEIDLISVSFLIFCDFAIKGYT</sequence>
<reference evidence="1" key="1">
    <citation type="submission" date="2022-11" db="EMBL/GenBank/DDBJ databases">
        <authorList>
            <person name="Petersen C."/>
        </authorList>
    </citation>
    <scope>NUCLEOTIDE SEQUENCE</scope>
    <source>
        <strain evidence="1">IBT 19713</strain>
    </source>
</reference>
<keyword evidence="2" id="KW-1185">Reference proteome</keyword>
<accession>A0A9W9PBM5</accession>
<evidence type="ECO:0000313" key="1">
    <source>
        <dbReference type="EMBL" id="KAJ5239922.1"/>
    </source>
</evidence>
<comment type="caution">
    <text evidence="1">The sequence shown here is derived from an EMBL/GenBank/DDBJ whole genome shotgun (WGS) entry which is preliminary data.</text>
</comment>
<organism evidence="1 2">
    <name type="scientific">Penicillium chermesinum</name>
    <dbReference type="NCBI Taxonomy" id="63820"/>
    <lineage>
        <taxon>Eukaryota</taxon>
        <taxon>Fungi</taxon>
        <taxon>Dikarya</taxon>
        <taxon>Ascomycota</taxon>
        <taxon>Pezizomycotina</taxon>
        <taxon>Eurotiomycetes</taxon>
        <taxon>Eurotiomycetidae</taxon>
        <taxon>Eurotiales</taxon>
        <taxon>Aspergillaceae</taxon>
        <taxon>Penicillium</taxon>
    </lineage>
</organism>
<dbReference type="GeneID" id="83201141"/>
<gene>
    <name evidence="1" type="ORF">N7468_004541</name>
</gene>
<dbReference type="EMBL" id="JAPQKS010000003">
    <property type="protein sequence ID" value="KAJ5239922.1"/>
    <property type="molecule type" value="Genomic_DNA"/>
</dbReference>
<dbReference type="AlphaFoldDB" id="A0A9W9PBM5"/>
<dbReference type="OrthoDB" id="4365826at2759"/>
<name>A0A9W9PBM5_9EURO</name>